<proteinExistence type="predicted"/>
<gene>
    <name evidence="2" type="ORF">D7X32_42630</name>
</gene>
<reference evidence="3" key="1">
    <citation type="submission" date="2018-09" db="EMBL/GenBank/DDBJ databases">
        <authorList>
            <person name="Livingstone P.G."/>
            <person name="Whitworth D.E."/>
        </authorList>
    </citation>
    <scope>NUCLEOTIDE SEQUENCE [LARGE SCALE GENOMIC DNA]</scope>
    <source>
        <strain evidence="3">CA043D</strain>
    </source>
</reference>
<evidence type="ECO:0000313" key="3">
    <source>
        <dbReference type="Proteomes" id="UP000268313"/>
    </source>
</evidence>
<name>A0A3A8JXH3_9BACT</name>
<protein>
    <recommendedName>
        <fullName evidence="4">Molybdate ABC transporter substrate-binding protein</fullName>
    </recommendedName>
</protein>
<dbReference type="AlphaFoldDB" id="A0A3A8JXH3"/>
<feature type="region of interest" description="Disordered" evidence="1">
    <location>
        <begin position="81"/>
        <end position="117"/>
    </location>
</feature>
<dbReference type="Pfam" id="PF13531">
    <property type="entry name" value="SBP_bac_11"/>
    <property type="match status" value="1"/>
</dbReference>
<dbReference type="Proteomes" id="UP000268313">
    <property type="component" value="Unassembled WGS sequence"/>
</dbReference>
<organism evidence="2 3">
    <name type="scientific">Corallococcus carmarthensis</name>
    <dbReference type="NCBI Taxonomy" id="2316728"/>
    <lineage>
        <taxon>Bacteria</taxon>
        <taxon>Pseudomonadati</taxon>
        <taxon>Myxococcota</taxon>
        <taxon>Myxococcia</taxon>
        <taxon>Myxococcales</taxon>
        <taxon>Cystobacterineae</taxon>
        <taxon>Myxococcaceae</taxon>
        <taxon>Corallococcus</taxon>
    </lineage>
</organism>
<comment type="caution">
    <text evidence="2">The sequence shown here is derived from an EMBL/GenBank/DDBJ whole genome shotgun (WGS) entry which is preliminary data.</text>
</comment>
<evidence type="ECO:0000256" key="1">
    <source>
        <dbReference type="SAM" id="MobiDB-lite"/>
    </source>
</evidence>
<sequence length="117" mass="11643">VYATDAAGSKKVRGVFTVPEGDAPRIVYPAAALKQGKAPEGGLAFVRFLQTDAARKEFRRLGFLDASAAKAVPDAGVMGVAPSAPGGSLSPDAGVLKSAPSGARGGMPDAGKGHPSP</sequence>
<dbReference type="EMBL" id="RAWE01000351">
    <property type="protein sequence ID" value="RKG94283.1"/>
    <property type="molecule type" value="Genomic_DNA"/>
</dbReference>
<dbReference type="RefSeq" id="WP_158625864.1">
    <property type="nucleotide sequence ID" value="NZ_RAWE01000351.1"/>
</dbReference>
<accession>A0A3A8JXH3</accession>
<evidence type="ECO:0008006" key="4">
    <source>
        <dbReference type="Google" id="ProtNLM"/>
    </source>
</evidence>
<evidence type="ECO:0000313" key="2">
    <source>
        <dbReference type="EMBL" id="RKG94283.1"/>
    </source>
</evidence>
<dbReference type="OrthoDB" id="9785015at2"/>
<keyword evidence="3" id="KW-1185">Reference proteome</keyword>
<dbReference type="Gene3D" id="3.40.190.10">
    <property type="entry name" value="Periplasmic binding protein-like II"/>
    <property type="match status" value="2"/>
</dbReference>
<dbReference type="SUPFAM" id="SSF53850">
    <property type="entry name" value="Periplasmic binding protein-like II"/>
    <property type="match status" value="1"/>
</dbReference>
<feature type="non-terminal residue" evidence="2">
    <location>
        <position position="1"/>
    </location>
</feature>